<evidence type="ECO:0000313" key="1">
    <source>
        <dbReference type="EMBL" id="QDT41363.1"/>
    </source>
</evidence>
<protein>
    <submittedName>
        <fullName evidence="1">Uncharacterized protein</fullName>
    </submittedName>
</protein>
<accession>A0A517RBZ0</accession>
<keyword evidence="2" id="KW-1185">Reference proteome</keyword>
<reference evidence="1 2" key="1">
    <citation type="submission" date="2019-02" db="EMBL/GenBank/DDBJ databases">
        <title>Deep-cultivation of Planctomycetes and their phenomic and genomic characterization uncovers novel biology.</title>
        <authorList>
            <person name="Wiegand S."/>
            <person name="Jogler M."/>
            <person name="Boedeker C."/>
            <person name="Pinto D."/>
            <person name="Vollmers J."/>
            <person name="Rivas-Marin E."/>
            <person name="Kohn T."/>
            <person name="Peeters S.H."/>
            <person name="Heuer A."/>
            <person name="Rast P."/>
            <person name="Oberbeckmann S."/>
            <person name="Bunk B."/>
            <person name="Jeske O."/>
            <person name="Meyerdierks A."/>
            <person name="Storesund J.E."/>
            <person name="Kallscheuer N."/>
            <person name="Luecker S."/>
            <person name="Lage O.M."/>
            <person name="Pohl T."/>
            <person name="Merkel B.J."/>
            <person name="Hornburger P."/>
            <person name="Mueller R.-W."/>
            <person name="Bruemmer F."/>
            <person name="Labrenz M."/>
            <person name="Spormann A.M."/>
            <person name="Op den Camp H."/>
            <person name="Overmann J."/>
            <person name="Amann R."/>
            <person name="Jetten M.S.M."/>
            <person name="Mascher T."/>
            <person name="Medema M.H."/>
            <person name="Devos D.P."/>
            <person name="Kaster A.-K."/>
            <person name="Ovreas L."/>
            <person name="Rohde M."/>
            <person name="Galperin M.Y."/>
            <person name="Jogler C."/>
        </authorList>
    </citation>
    <scope>NUCLEOTIDE SEQUENCE [LARGE SCALE GENOMIC DNA]</scope>
    <source>
        <strain evidence="1 2">Pan241w</strain>
    </source>
</reference>
<proteinExistence type="predicted"/>
<name>A0A517RBZ0_9PLAN</name>
<dbReference type="KEGG" id="gaz:Pan241w_14230"/>
<dbReference type="Proteomes" id="UP000317171">
    <property type="component" value="Chromosome"/>
</dbReference>
<dbReference type="EMBL" id="CP036269">
    <property type="protein sequence ID" value="QDT41363.1"/>
    <property type="molecule type" value="Genomic_DNA"/>
</dbReference>
<organism evidence="1 2">
    <name type="scientific">Gimesia alba</name>
    <dbReference type="NCBI Taxonomy" id="2527973"/>
    <lineage>
        <taxon>Bacteria</taxon>
        <taxon>Pseudomonadati</taxon>
        <taxon>Planctomycetota</taxon>
        <taxon>Planctomycetia</taxon>
        <taxon>Planctomycetales</taxon>
        <taxon>Planctomycetaceae</taxon>
        <taxon>Gimesia</taxon>
    </lineage>
</organism>
<sequence length="140" mass="16044">MFAKTLYSILQPVFFEPIRNLLDSATLYFCCDIVRNSLVELKGVVFLCIVTCGLLEVKPGRAVSFWQEKSKKTVSLATFNQVRGGNRLQICLREVIFARFNYCMLAEYQPEFRVESLQLSLQNVSCQRRIAKICPDGYGK</sequence>
<evidence type="ECO:0000313" key="2">
    <source>
        <dbReference type="Proteomes" id="UP000317171"/>
    </source>
</evidence>
<dbReference type="AlphaFoldDB" id="A0A517RBZ0"/>
<gene>
    <name evidence="1" type="ORF">Pan241w_14230</name>
</gene>